<dbReference type="Gene3D" id="3.40.50.720">
    <property type="entry name" value="NAD(P)-binding Rossmann-like Domain"/>
    <property type="match status" value="1"/>
</dbReference>
<evidence type="ECO:0000313" key="4">
    <source>
        <dbReference type="WBParaSite" id="ACOC_0001144801-mRNA-1"/>
    </source>
</evidence>
<dbReference type="PANTHER" id="PTHR43157">
    <property type="entry name" value="PHOSPHATIDYLINOSITOL-GLYCAN BIOSYNTHESIS CLASS F PROTEIN-RELATED"/>
    <property type="match status" value="1"/>
</dbReference>
<dbReference type="OrthoDB" id="191139at2759"/>
<dbReference type="Proteomes" id="UP000267027">
    <property type="component" value="Unassembled WGS sequence"/>
</dbReference>
<evidence type="ECO:0000313" key="2">
    <source>
        <dbReference type="EMBL" id="VDM63034.1"/>
    </source>
</evidence>
<dbReference type="SUPFAM" id="SSF51735">
    <property type="entry name" value="NAD(P)-binding Rossmann-fold domains"/>
    <property type="match status" value="1"/>
</dbReference>
<dbReference type="STRING" id="334426.A0A0R3PYF4"/>
<keyword evidence="1" id="KW-0560">Oxidoreductase</keyword>
<sequence>MRCFSIFRSTIVTHFPNDFFFKFVDNVESHMCVNVVSQALLLHLLIHDARIVFTSSATAKVSHFTIACLFSDPLSYYVGRYQAYCFSKLVLSTYVEQLSKSQGFATIHPGVIPGTLYRNTNRFVRFLTYRILPYFLRKPAFSSLLIAHTALRDDLVGGSYYEDCAVKSFGSGLSEKVRHLCDNILYNMHLW</sequence>
<dbReference type="InterPro" id="IPR036291">
    <property type="entry name" value="NAD(P)-bd_dom_sf"/>
</dbReference>
<dbReference type="EMBL" id="UYYA01004694">
    <property type="protein sequence ID" value="VDM63034.1"/>
    <property type="molecule type" value="Genomic_DNA"/>
</dbReference>
<dbReference type="PANTHER" id="PTHR43157:SF31">
    <property type="entry name" value="PHOSPHATIDYLINOSITOL-GLYCAN BIOSYNTHESIS CLASS F PROTEIN"/>
    <property type="match status" value="1"/>
</dbReference>
<dbReference type="WBParaSite" id="ACOC_0001144801-mRNA-1">
    <property type="protein sequence ID" value="ACOC_0001144801-mRNA-1"/>
    <property type="gene ID" value="ACOC_0001144801"/>
</dbReference>
<accession>A0A0R3PYF4</accession>
<reference evidence="2 3" key="2">
    <citation type="submission" date="2018-11" db="EMBL/GenBank/DDBJ databases">
        <authorList>
            <consortium name="Pathogen Informatics"/>
        </authorList>
    </citation>
    <scope>NUCLEOTIDE SEQUENCE [LARGE SCALE GENOMIC DNA]</scope>
    <source>
        <strain evidence="2 3">Costa Rica</strain>
    </source>
</reference>
<evidence type="ECO:0000256" key="1">
    <source>
        <dbReference type="ARBA" id="ARBA00023002"/>
    </source>
</evidence>
<protein>
    <submittedName>
        <fullName evidence="4">SDR family NAD(P)-dependent oxidoreductase</fullName>
    </submittedName>
</protein>
<dbReference type="GO" id="GO:0016491">
    <property type="term" value="F:oxidoreductase activity"/>
    <property type="evidence" value="ECO:0007669"/>
    <property type="project" value="UniProtKB-KW"/>
</dbReference>
<gene>
    <name evidence="2" type="ORF">ACOC_LOCUS11449</name>
</gene>
<organism evidence="4">
    <name type="scientific">Angiostrongylus costaricensis</name>
    <name type="common">Nematode worm</name>
    <dbReference type="NCBI Taxonomy" id="334426"/>
    <lineage>
        <taxon>Eukaryota</taxon>
        <taxon>Metazoa</taxon>
        <taxon>Ecdysozoa</taxon>
        <taxon>Nematoda</taxon>
        <taxon>Chromadorea</taxon>
        <taxon>Rhabditida</taxon>
        <taxon>Rhabditina</taxon>
        <taxon>Rhabditomorpha</taxon>
        <taxon>Strongyloidea</taxon>
        <taxon>Metastrongylidae</taxon>
        <taxon>Angiostrongylus</taxon>
    </lineage>
</organism>
<dbReference type="AlphaFoldDB" id="A0A0R3PYF4"/>
<keyword evidence="3" id="KW-1185">Reference proteome</keyword>
<name>A0A0R3PYF4_ANGCS</name>
<evidence type="ECO:0000313" key="3">
    <source>
        <dbReference type="Proteomes" id="UP000267027"/>
    </source>
</evidence>
<reference evidence="4" key="1">
    <citation type="submission" date="2017-02" db="UniProtKB">
        <authorList>
            <consortium name="WormBaseParasite"/>
        </authorList>
    </citation>
    <scope>IDENTIFICATION</scope>
</reference>
<proteinExistence type="predicted"/>